<keyword evidence="3" id="KW-1185">Reference proteome</keyword>
<reference evidence="2 3" key="1">
    <citation type="submission" date="2015-04" db="EMBL/GenBank/DDBJ databases">
        <title>Complete genome sequence of Schizopora paradoxa KUC8140, a cosmopolitan wood degrader in East Asia.</title>
        <authorList>
            <consortium name="DOE Joint Genome Institute"/>
            <person name="Min B."/>
            <person name="Park H."/>
            <person name="Jang Y."/>
            <person name="Kim J.-J."/>
            <person name="Kim K.H."/>
            <person name="Pangilinan J."/>
            <person name="Lipzen A."/>
            <person name="Riley R."/>
            <person name="Grigoriev I.V."/>
            <person name="Spatafora J.W."/>
            <person name="Choi I.-G."/>
        </authorList>
    </citation>
    <scope>NUCLEOTIDE SEQUENCE [LARGE SCALE GENOMIC DNA]</scope>
    <source>
        <strain evidence="2 3">KUC8140</strain>
    </source>
</reference>
<feature type="region of interest" description="Disordered" evidence="1">
    <location>
        <begin position="225"/>
        <end position="258"/>
    </location>
</feature>
<dbReference type="EMBL" id="KQ086180">
    <property type="protein sequence ID" value="KLO06802.1"/>
    <property type="molecule type" value="Genomic_DNA"/>
</dbReference>
<feature type="region of interest" description="Disordered" evidence="1">
    <location>
        <begin position="177"/>
        <end position="209"/>
    </location>
</feature>
<sequence length="258" mass="28799">MAAPVWTKVFTPPPVLTYVPCSPPSSPDCKTTRKDKIAAAVASAVADNVSRPLVFVPIRMEVEEMRKKIDDEIDDITPVTPSKYSALDDDQTNFSDENRGRVSYSSPEREAEIEELLERVKHLADFGELIPIVRRILELEDEEHEDRCRRAEMGENALNGAAYRGYWTSAPMWPETGDDMKKSDHSADAAGDQSLWQDDDSFDFGEPLSSEELNAMGTGVFILPLGFGMQDDSDDDSDTEMSPRRPSVRRSRPSLGSH</sequence>
<evidence type="ECO:0000313" key="2">
    <source>
        <dbReference type="EMBL" id="KLO06802.1"/>
    </source>
</evidence>
<name>A0A0H2R628_9AGAM</name>
<feature type="region of interest" description="Disordered" evidence="1">
    <location>
        <begin position="83"/>
        <end position="107"/>
    </location>
</feature>
<organism evidence="2 3">
    <name type="scientific">Schizopora paradoxa</name>
    <dbReference type="NCBI Taxonomy" id="27342"/>
    <lineage>
        <taxon>Eukaryota</taxon>
        <taxon>Fungi</taxon>
        <taxon>Dikarya</taxon>
        <taxon>Basidiomycota</taxon>
        <taxon>Agaricomycotina</taxon>
        <taxon>Agaricomycetes</taxon>
        <taxon>Hymenochaetales</taxon>
        <taxon>Schizoporaceae</taxon>
        <taxon>Schizopora</taxon>
    </lineage>
</organism>
<dbReference type="Proteomes" id="UP000053477">
    <property type="component" value="Unassembled WGS sequence"/>
</dbReference>
<evidence type="ECO:0000313" key="3">
    <source>
        <dbReference type="Proteomes" id="UP000053477"/>
    </source>
</evidence>
<gene>
    <name evidence="2" type="ORF">SCHPADRAFT_678106</name>
</gene>
<proteinExistence type="predicted"/>
<feature type="compositionally biased region" description="Basic and acidic residues" evidence="1">
    <location>
        <begin position="178"/>
        <end position="187"/>
    </location>
</feature>
<dbReference type="AlphaFoldDB" id="A0A0H2R628"/>
<evidence type="ECO:0000256" key="1">
    <source>
        <dbReference type="SAM" id="MobiDB-lite"/>
    </source>
</evidence>
<accession>A0A0H2R628</accession>
<dbReference type="InParanoid" id="A0A0H2R628"/>
<protein>
    <submittedName>
        <fullName evidence="2">Uncharacterized protein</fullName>
    </submittedName>
</protein>